<organism evidence="12 13">
    <name type="scientific">Lautropia dentalis</name>
    <dbReference type="NCBI Taxonomy" id="2490857"/>
    <lineage>
        <taxon>Bacteria</taxon>
        <taxon>Pseudomonadati</taxon>
        <taxon>Pseudomonadota</taxon>
        <taxon>Betaproteobacteria</taxon>
        <taxon>Burkholderiales</taxon>
        <taxon>Burkholderiaceae</taxon>
        <taxon>Lautropia</taxon>
    </lineage>
</organism>
<keyword evidence="9" id="KW-0407">Ion channel</keyword>
<feature type="transmembrane region" description="Helical" evidence="11">
    <location>
        <begin position="107"/>
        <end position="124"/>
    </location>
</feature>
<dbReference type="PANTHER" id="PTHR43427:SF6">
    <property type="entry name" value="CHLORIDE CHANNEL PROTEIN CLC-E"/>
    <property type="match status" value="1"/>
</dbReference>
<dbReference type="InterPro" id="IPR050368">
    <property type="entry name" value="ClC-type_chloride_channel"/>
</dbReference>
<comment type="caution">
    <text evidence="12">The sequence shown here is derived from an EMBL/GenBank/DDBJ whole genome shotgun (WGS) entry which is preliminary data.</text>
</comment>
<evidence type="ECO:0000256" key="8">
    <source>
        <dbReference type="ARBA" id="ARBA00023214"/>
    </source>
</evidence>
<feature type="transmembrane region" description="Helical" evidence="11">
    <location>
        <begin position="261"/>
        <end position="285"/>
    </location>
</feature>
<feature type="transmembrane region" description="Helical" evidence="11">
    <location>
        <begin position="444"/>
        <end position="462"/>
    </location>
</feature>
<keyword evidence="4 11" id="KW-1133">Transmembrane helix</keyword>
<evidence type="ECO:0000313" key="13">
    <source>
        <dbReference type="Proteomes" id="UP000270261"/>
    </source>
</evidence>
<evidence type="ECO:0000256" key="9">
    <source>
        <dbReference type="ARBA" id="ARBA00023303"/>
    </source>
</evidence>
<feature type="compositionally biased region" description="Pro residues" evidence="10">
    <location>
        <begin position="1"/>
        <end position="14"/>
    </location>
</feature>
<dbReference type="Proteomes" id="UP000270261">
    <property type="component" value="Unassembled WGS sequence"/>
</dbReference>
<dbReference type="GO" id="GO:0034707">
    <property type="term" value="C:chloride channel complex"/>
    <property type="evidence" value="ECO:0007669"/>
    <property type="project" value="UniProtKB-KW"/>
</dbReference>
<keyword evidence="7" id="KW-0869">Chloride channel</keyword>
<keyword evidence="13" id="KW-1185">Reference proteome</keyword>
<protein>
    <submittedName>
        <fullName evidence="12">Chloride channel protein</fullName>
    </submittedName>
</protein>
<feature type="transmembrane region" description="Helical" evidence="11">
    <location>
        <begin position="375"/>
        <end position="396"/>
    </location>
</feature>
<feature type="region of interest" description="Disordered" evidence="10">
    <location>
        <begin position="1"/>
        <end position="21"/>
    </location>
</feature>
<keyword evidence="2" id="KW-0813">Transport</keyword>
<comment type="subcellular location">
    <subcellularLocation>
        <location evidence="1">Membrane</location>
        <topology evidence="1">Multi-pass membrane protein</topology>
    </subcellularLocation>
</comment>
<feature type="transmembrane region" description="Helical" evidence="11">
    <location>
        <begin position="200"/>
        <end position="229"/>
    </location>
</feature>
<proteinExistence type="predicted"/>
<reference evidence="12 13" key="1">
    <citation type="submission" date="2018-11" db="EMBL/GenBank/DDBJ databases">
        <title>Genome sequencing of Lautropia sp. KCOM 2505 (= ChDC F240).</title>
        <authorList>
            <person name="Kook J.-K."/>
            <person name="Park S.-N."/>
            <person name="Lim Y.K."/>
        </authorList>
    </citation>
    <scope>NUCLEOTIDE SEQUENCE [LARGE SCALE GENOMIC DNA]</scope>
    <source>
        <strain evidence="12 13">KCOM 2505</strain>
    </source>
</reference>
<name>A0A3R8LQY1_9BURK</name>
<evidence type="ECO:0000256" key="1">
    <source>
        <dbReference type="ARBA" id="ARBA00004141"/>
    </source>
</evidence>
<dbReference type="EMBL" id="RRUE01000002">
    <property type="protein sequence ID" value="RRN44227.1"/>
    <property type="molecule type" value="Genomic_DNA"/>
</dbReference>
<feature type="transmembrane region" description="Helical" evidence="11">
    <location>
        <begin position="57"/>
        <end position="79"/>
    </location>
</feature>
<dbReference type="AlphaFoldDB" id="A0A3R8LQY1"/>
<dbReference type="GO" id="GO:0005254">
    <property type="term" value="F:chloride channel activity"/>
    <property type="evidence" value="ECO:0007669"/>
    <property type="project" value="UniProtKB-KW"/>
</dbReference>
<dbReference type="PANTHER" id="PTHR43427">
    <property type="entry name" value="CHLORIDE CHANNEL PROTEIN CLC-E"/>
    <property type="match status" value="1"/>
</dbReference>
<feature type="transmembrane region" description="Helical" evidence="11">
    <location>
        <begin position="306"/>
        <end position="324"/>
    </location>
</feature>
<feature type="transmembrane region" description="Helical" evidence="11">
    <location>
        <begin position="344"/>
        <end position="363"/>
    </location>
</feature>
<evidence type="ECO:0000256" key="5">
    <source>
        <dbReference type="ARBA" id="ARBA00023065"/>
    </source>
</evidence>
<accession>A0A3R8LQY1</accession>
<feature type="transmembrane region" description="Helical" evidence="11">
    <location>
        <begin position="236"/>
        <end position="255"/>
    </location>
</feature>
<dbReference type="InterPro" id="IPR001807">
    <property type="entry name" value="ClC"/>
</dbReference>
<evidence type="ECO:0000256" key="3">
    <source>
        <dbReference type="ARBA" id="ARBA00022692"/>
    </source>
</evidence>
<feature type="transmembrane region" description="Helical" evidence="11">
    <location>
        <begin position="408"/>
        <end position="437"/>
    </location>
</feature>
<evidence type="ECO:0000256" key="11">
    <source>
        <dbReference type="SAM" id="Phobius"/>
    </source>
</evidence>
<gene>
    <name evidence="12" type="ORF">EHV23_12870</name>
</gene>
<keyword evidence="5" id="KW-0406">Ion transport</keyword>
<keyword evidence="8" id="KW-0868">Chloride</keyword>
<dbReference type="Pfam" id="PF00654">
    <property type="entry name" value="Voltage_CLC"/>
    <property type="match status" value="1"/>
</dbReference>
<dbReference type="InterPro" id="IPR014743">
    <property type="entry name" value="Cl-channel_core"/>
</dbReference>
<sequence>MMPDAAPSPLPAPSSPAGASPVLQVPAAQAPAAQVSSAQPFPALQASRSEGGIRWRLLLAMILTGVAAGLGAAALSWLIHGVEHLAFGQTEAQARIVTEGTTPERRMLALLGGGLVVTLGWALLQLRGRPVVGVNGAVAADTPARRRPPFFENMMHAVLQIVAVGSGAPIGREVAPRELGALFAGRIVDGLRLDDEMRRLLVACGAAAGLAGVYQVPLAGTVFALEILLARFSIRYGVVALTVSVIATLVARVTVSTETFYVLGQISGSAVSVGWCALIGVLVGLPAAAFRRAVQHVEKHRAQKWQVLWALPLALALTGVVAIWLPQVLGNGRSAAQTAYDGTTLQLCLALLAGKTAVVLLTLRSGAYGGTLTPGVAIGALAGLAAGLGLHLLPVWDVLPGVAGEASVLAAAVAGSVGFLAVSMNAPLTAFALVMGFTGQHHAAVLPLLAAVAGAMGAASLFSR</sequence>
<keyword evidence="6 11" id="KW-0472">Membrane</keyword>
<evidence type="ECO:0000256" key="7">
    <source>
        <dbReference type="ARBA" id="ARBA00023173"/>
    </source>
</evidence>
<evidence type="ECO:0000256" key="10">
    <source>
        <dbReference type="SAM" id="MobiDB-lite"/>
    </source>
</evidence>
<evidence type="ECO:0000256" key="4">
    <source>
        <dbReference type="ARBA" id="ARBA00022989"/>
    </source>
</evidence>
<evidence type="ECO:0000256" key="6">
    <source>
        <dbReference type="ARBA" id="ARBA00023136"/>
    </source>
</evidence>
<evidence type="ECO:0000313" key="12">
    <source>
        <dbReference type="EMBL" id="RRN44227.1"/>
    </source>
</evidence>
<evidence type="ECO:0000256" key="2">
    <source>
        <dbReference type="ARBA" id="ARBA00022448"/>
    </source>
</evidence>
<dbReference type="SUPFAM" id="SSF81340">
    <property type="entry name" value="Clc chloride channel"/>
    <property type="match status" value="1"/>
</dbReference>
<keyword evidence="3 11" id="KW-0812">Transmembrane</keyword>
<dbReference type="Gene3D" id="1.10.3080.10">
    <property type="entry name" value="Clc chloride channel"/>
    <property type="match status" value="1"/>
</dbReference>